<dbReference type="Gene3D" id="3.40.50.360">
    <property type="match status" value="1"/>
</dbReference>
<proteinExistence type="predicted"/>
<reference evidence="2 3" key="1">
    <citation type="journal article" date="2015" name="Genome Announc.">
        <title>Expanding the biotechnology potential of lactobacilli through comparative genomics of 213 strains and associated genera.</title>
        <authorList>
            <person name="Sun Z."/>
            <person name="Harris H.M."/>
            <person name="McCann A."/>
            <person name="Guo C."/>
            <person name="Argimon S."/>
            <person name="Zhang W."/>
            <person name="Yang X."/>
            <person name="Jeffery I.B."/>
            <person name="Cooney J.C."/>
            <person name="Kagawa T.F."/>
            <person name="Liu W."/>
            <person name="Song Y."/>
            <person name="Salvetti E."/>
            <person name="Wrobel A."/>
            <person name="Rasinkangas P."/>
            <person name="Parkhill J."/>
            <person name="Rea M.C."/>
            <person name="O'Sullivan O."/>
            <person name="Ritari J."/>
            <person name="Douillard F.P."/>
            <person name="Paul Ross R."/>
            <person name="Yang R."/>
            <person name="Briner A.E."/>
            <person name="Felis G.E."/>
            <person name="de Vos W.M."/>
            <person name="Barrangou R."/>
            <person name="Klaenhammer T.R."/>
            <person name="Caufield P.W."/>
            <person name="Cui Y."/>
            <person name="Zhang H."/>
            <person name="O'Toole P.W."/>
        </authorList>
    </citation>
    <scope>NUCLEOTIDE SEQUENCE [LARGE SCALE GENOMIC DNA]</scope>
    <source>
        <strain evidence="2 3">DSM 15814</strain>
    </source>
</reference>
<dbReference type="InterPro" id="IPR029039">
    <property type="entry name" value="Flavoprotein-like_sf"/>
</dbReference>
<evidence type="ECO:0000259" key="1">
    <source>
        <dbReference type="Pfam" id="PF03358"/>
    </source>
</evidence>
<dbReference type="PATRIC" id="fig|1114972.6.peg.2234"/>
<organism evidence="2 3">
    <name type="scientific">Furfurilactobacillus rossiae DSM 15814</name>
    <dbReference type="NCBI Taxonomy" id="1114972"/>
    <lineage>
        <taxon>Bacteria</taxon>
        <taxon>Bacillati</taxon>
        <taxon>Bacillota</taxon>
        <taxon>Bacilli</taxon>
        <taxon>Lactobacillales</taxon>
        <taxon>Lactobacillaceae</taxon>
        <taxon>Furfurilactobacillus</taxon>
    </lineage>
</organism>
<dbReference type="SUPFAM" id="SSF52218">
    <property type="entry name" value="Flavoproteins"/>
    <property type="match status" value="1"/>
</dbReference>
<dbReference type="Proteomes" id="UP000051999">
    <property type="component" value="Unassembled WGS sequence"/>
</dbReference>
<dbReference type="OrthoDB" id="9812295at2"/>
<protein>
    <recommendedName>
        <fullName evidence="1">NADPH-dependent FMN reductase-like domain-containing protein</fullName>
    </recommendedName>
</protein>
<dbReference type="GO" id="GO:0010181">
    <property type="term" value="F:FMN binding"/>
    <property type="evidence" value="ECO:0007669"/>
    <property type="project" value="TreeGrafter"/>
</dbReference>
<dbReference type="InterPro" id="IPR005025">
    <property type="entry name" value="FMN_Rdtase-like_dom"/>
</dbReference>
<evidence type="ECO:0000313" key="2">
    <source>
        <dbReference type="EMBL" id="KRL56143.1"/>
    </source>
</evidence>
<sequence>MKSVVCINGGTATDSYNKLLTRYIASRYSTTIEWSEPDIMALPLILANGDNNQSVAVTDFLKTVASADAVVIATPEYNNATTAGIKNALDWCSFAPYPLSDKPTLLMGASTGTLGTVRAQQNVREILQSAMLSPRLVNPPEILLGHANTKFDDQGNLMDHQTLSLIDEAMHKLIQMIEV</sequence>
<dbReference type="PANTHER" id="PTHR30543">
    <property type="entry name" value="CHROMATE REDUCTASE"/>
    <property type="match status" value="1"/>
</dbReference>
<evidence type="ECO:0000313" key="3">
    <source>
        <dbReference type="Proteomes" id="UP000051999"/>
    </source>
</evidence>
<keyword evidence="3" id="KW-1185">Reference proteome</keyword>
<gene>
    <name evidence="2" type="ORF">FD35_GL002183</name>
</gene>
<dbReference type="STRING" id="1114972.FD35_GL002183"/>
<dbReference type="GO" id="GO:0016491">
    <property type="term" value="F:oxidoreductase activity"/>
    <property type="evidence" value="ECO:0007669"/>
    <property type="project" value="InterPro"/>
</dbReference>
<dbReference type="InterPro" id="IPR050712">
    <property type="entry name" value="NAD(P)H-dep_reductase"/>
</dbReference>
<dbReference type="EMBL" id="AZFF01000005">
    <property type="protein sequence ID" value="KRL56143.1"/>
    <property type="molecule type" value="Genomic_DNA"/>
</dbReference>
<name>A0A0R1RH14_9LACO</name>
<feature type="domain" description="NADPH-dependent FMN reductase-like" evidence="1">
    <location>
        <begin position="4"/>
        <end position="143"/>
    </location>
</feature>
<dbReference type="eggNOG" id="COG0431">
    <property type="taxonomic scope" value="Bacteria"/>
</dbReference>
<accession>A0A0R1RH14</accession>
<dbReference type="PANTHER" id="PTHR30543:SF21">
    <property type="entry name" value="NAD(P)H-DEPENDENT FMN REDUCTASE LOT6"/>
    <property type="match status" value="1"/>
</dbReference>
<dbReference type="Pfam" id="PF03358">
    <property type="entry name" value="FMN_red"/>
    <property type="match status" value="1"/>
</dbReference>
<comment type="caution">
    <text evidence="2">The sequence shown here is derived from an EMBL/GenBank/DDBJ whole genome shotgun (WGS) entry which is preliminary data.</text>
</comment>
<dbReference type="GO" id="GO:0005829">
    <property type="term" value="C:cytosol"/>
    <property type="evidence" value="ECO:0007669"/>
    <property type="project" value="TreeGrafter"/>
</dbReference>
<dbReference type="AlphaFoldDB" id="A0A0R1RH14"/>
<dbReference type="RefSeq" id="WP_017262909.1">
    <property type="nucleotide sequence ID" value="NZ_AUAW01000006.1"/>
</dbReference>